<evidence type="ECO:0000256" key="2">
    <source>
        <dbReference type="ARBA" id="ARBA00022448"/>
    </source>
</evidence>
<dbReference type="InterPro" id="IPR000225">
    <property type="entry name" value="Armadillo"/>
</dbReference>
<gene>
    <name evidence="4" type="ORF">M0812_12557</name>
</gene>
<dbReference type="Proteomes" id="UP001146793">
    <property type="component" value="Unassembled WGS sequence"/>
</dbReference>
<keyword evidence="3" id="KW-0653">Protein transport</keyword>
<sequence>MSRLDKRKKLFKKTLDYETAKTKRIQSLLEQSKSKTEQILDRKRKIVGSYEQSMVMKEDPDKWFENGSFLNLQGLIDWMSQVKTGTIEEQNKAIKCIRILLSCSISIPYEKILQDTEFIKVLMQAFKKSTAREFLLNSAWIFTNLIVHISNQNTTNELISKIPFLLGCDLGIAELGVIMASNISNKSKDNQNLLLEQNIISHLHDLYIRTTDQKLKYSIIGCFSNLLSGRSVDINKYSEKMIPILISVLKETTNPEILLDALFCLSYLAEEKVIGKQMVKYVTNFKITINNEFYEIVCSTLQILSSILLTPENIPKVFKAIPIQLFSNLLDSQNFFIQKYISLVFYTITLKYNSYITNEHTTKLCKLANKHNLALLALTNLARNNEKQIKLLVNSPAIDLFIKCLNINSEEYIYFAAEALNTILDSTHKNLIKNKIDIQKIEKLHLHPNEEIFNCINQIFSKLNNN</sequence>
<evidence type="ECO:0000313" key="4">
    <source>
        <dbReference type="EMBL" id="KAJ3442806.1"/>
    </source>
</evidence>
<dbReference type="InterPro" id="IPR011989">
    <property type="entry name" value="ARM-like"/>
</dbReference>
<keyword evidence="2" id="KW-0813">Transport</keyword>
<organism evidence="4 5">
    <name type="scientific">Anaeramoeba flamelloides</name>
    <dbReference type="NCBI Taxonomy" id="1746091"/>
    <lineage>
        <taxon>Eukaryota</taxon>
        <taxon>Metamonada</taxon>
        <taxon>Anaeramoebidae</taxon>
        <taxon>Anaeramoeba</taxon>
    </lineage>
</organism>
<evidence type="ECO:0000313" key="5">
    <source>
        <dbReference type="Proteomes" id="UP001146793"/>
    </source>
</evidence>
<protein>
    <submittedName>
        <fullName evidence="4">Importin alpha</fullName>
    </submittedName>
</protein>
<dbReference type="EMBL" id="JANTQA010000026">
    <property type="protein sequence ID" value="KAJ3442806.1"/>
    <property type="molecule type" value="Genomic_DNA"/>
</dbReference>
<dbReference type="AlphaFoldDB" id="A0AAV7ZNY2"/>
<comment type="caution">
    <text evidence="4">The sequence shown here is derived from an EMBL/GenBank/DDBJ whole genome shotgun (WGS) entry which is preliminary data.</text>
</comment>
<dbReference type="SMART" id="SM00185">
    <property type="entry name" value="ARM"/>
    <property type="match status" value="3"/>
</dbReference>
<comment type="similarity">
    <text evidence="1">Belongs to the importin alpha family.</text>
</comment>
<dbReference type="Gene3D" id="1.25.10.10">
    <property type="entry name" value="Leucine-rich Repeat Variant"/>
    <property type="match status" value="1"/>
</dbReference>
<evidence type="ECO:0000256" key="3">
    <source>
        <dbReference type="ARBA" id="ARBA00022927"/>
    </source>
</evidence>
<name>A0AAV7ZNY2_9EUKA</name>
<accession>A0AAV7ZNY2</accession>
<reference evidence="4" key="1">
    <citation type="submission" date="2022-08" db="EMBL/GenBank/DDBJ databases">
        <title>Novel sulphate-reducing endosymbionts in the free-living metamonad Anaeramoeba.</title>
        <authorList>
            <person name="Jerlstrom-Hultqvist J."/>
            <person name="Cepicka I."/>
            <person name="Gallot-Lavallee L."/>
            <person name="Salas-Leiva D."/>
            <person name="Curtis B.A."/>
            <person name="Zahonova K."/>
            <person name="Pipaliya S."/>
            <person name="Dacks J."/>
            <person name="Roger A.J."/>
        </authorList>
    </citation>
    <scope>NUCLEOTIDE SEQUENCE</scope>
    <source>
        <strain evidence="4">Busselton2</strain>
    </source>
</reference>
<dbReference type="PANTHER" id="PTHR23316">
    <property type="entry name" value="IMPORTIN ALPHA"/>
    <property type="match status" value="1"/>
</dbReference>
<dbReference type="SUPFAM" id="SSF48371">
    <property type="entry name" value="ARM repeat"/>
    <property type="match status" value="1"/>
</dbReference>
<proteinExistence type="inferred from homology"/>
<dbReference type="InterPro" id="IPR016024">
    <property type="entry name" value="ARM-type_fold"/>
</dbReference>
<dbReference type="GO" id="GO:0015031">
    <property type="term" value="P:protein transport"/>
    <property type="evidence" value="ECO:0007669"/>
    <property type="project" value="UniProtKB-KW"/>
</dbReference>
<evidence type="ECO:0000256" key="1">
    <source>
        <dbReference type="ARBA" id="ARBA00010394"/>
    </source>
</evidence>